<reference evidence="2 3" key="1">
    <citation type="submission" date="2020-08" db="EMBL/GenBank/DDBJ databases">
        <title>Genome public.</title>
        <authorList>
            <person name="Liu C."/>
            <person name="Sun Q."/>
        </authorList>
    </citation>
    <scope>NUCLEOTIDE SEQUENCE [LARGE SCALE GENOMIC DNA]</scope>
    <source>
        <strain evidence="2 3">NSJ-34</strain>
    </source>
</reference>
<keyword evidence="3" id="KW-1185">Reference proteome</keyword>
<dbReference type="RefSeq" id="WP_033140110.1">
    <property type="nucleotide sequence ID" value="NZ_JACOOU010000012.1"/>
</dbReference>
<protein>
    <submittedName>
        <fullName evidence="2">Uncharacterized protein</fullName>
    </submittedName>
</protein>
<comment type="caution">
    <text evidence="2">The sequence shown here is derived from an EMBL/GenBank/DDBJ whole genome shotgun (WGS) entry which is preliminary data.</text>
</comment>
<keyword evidence="1" id="KW-0812">Transmembrane</keyword>
<dbReference type="SUPFAM" id="SSF51126">
    <property type="entry name" value="Pectin lyase-like"/>
    <property type="match status" value="1"/>
</dbReference>
<name>A0ABR7FHW1_9FIRM</name>
<sequence>MRDLRYIKESLIMSCISMLLCISLLAGTTWAWFRDNATTPIGNIEAGTFCVDLVDADGGSIRNIPLSFQQAGDAGKQVLWEPGATYYTKPFRVSNTGTLAFKYRLFLVFENQNKSDLESIYFRLVKADEINYRTANPVIFETNPILKGETESDLYVLVGSMRADADNSLQGKEVGGIGIKVAVAQASHESDITGPDYDLNAEYLADAKTPAELAAILGVCIPNIEFSGSFAAEASGSEPVLTIDYDAVIDLKGFEFTVNGTGSTNGILLSSGSSTIRNGSISANNISDSAIKVRSSELVLEHMAINGEQALQCLSGSKVTLSNCTITGTICVAKDAELTIKESAYSADKLIVEEGAVINQ</sequence>
<evidence type="ECO:0000313" key="3">
    <source>
        <dbReference type="Proteomes" id="UP000654573"/>
    </source>
</evidence>
<keyword evidence="1" id="KW-1133">Transmembrane helix</keyword>
<feature type="transmembrane region" description="Helical" evidence="1">
    <location>
        <begin position="12"/>
        <end position="33"/>
    </location>
</feature>
<proteinExistence type="predicted"/>
<accession>A0ABR7FHW1</accession>
<organism evidence="2 3">
    <name type="scientific">Blautia celeris</name>
    <dbReference type="NCBI Taxonomy" id="2763026"/>
    <lineage>
        <taxon>Bacteria</taxon>
        <taxon>Bacillati</taxon>
        <taxon>Bacillota</taxon>
        <taxon>Clostridia</taxon>
        <taxon>Lachnospirales</taxon>
        <taxon>Lachnospiraceae</taxon>
        <taxon>Blautia</taxon>
    </lineage>
</organism>
<evidence type="ECO:0000256" key="1">
    <source>
        <dbReference type="SAM" id="Phobius"/>
    </source>
</evidence>
<dbReference type="InterPro" id="IPR011050">
    <property type="entry name" value="Pectin_lyase_fold/virulence"/>
</dbReference>
<dbReference type="EMBL" id="JACOOU010000012">
    <property type="protein sequence ID" value="MBC5674797.1"/>
    <property type="molecule type" value="Genomic_DNA"/>
</dbReference>
<gene>
    <name evidence="2" type="ORF">H8S76_21400</name>
</gene>
<dbReference type="Proteomes" id="UP000654573">
    <property type="component" value="Unassembled WGS sequence"/>
</dbReference>
<evidence type="ECO:0000313" key="2">
    <source>
        <dbReference type="EMBL" id="MBC5674797.1"/>
    </source>
</evidence>
<keyword evidence="1" id="KW-0472">Membrane</keyword>